<evidence type="ECO:0000313" key="11">
    <source>
        <dbReference type="EMBL" id="CAA9428221.1"/>
    </source>
</evidence>
<dbReference type="GO" id="GO:0005737">
    <property type="term" value="C:cytoplasm"/>
    <property type="evidence" value="ECO:0007669"/>
    <property type="project" value="UniProtKB-SubCell"/>
</dbReference>
<evidence type="ECO:0000256" key="8">
    <source>
        <dbReference type="ARBA" id="ARBA00023102"/>
    </source>
</evidence>
<dbReference type="InterPro" id="IPR013785">
    <property type="entry name" value="Aldolase_TIM"/>
</dbReference>
<dbReference type="GO" id="GO:0000105">
    <property type="term" value="P:L-histidine biosynthetic process"/>
    <property type="evidence" value="ECO:0007669"/>
    <property type="project" value="UniProtKB-UniPathway"/>
</dbReference>
<dbReference type="Pfam" id="PF00977">
    <property type="entry name" value="His_biosynth"/>
    <property type="match status" value="1"/>
</dbReference>
<evidence type="ECO:0000256" key="10">
    <source>
        <dbReference type="RuleBase" id="RU003657"/>
    </source>
</evidence>
<reference evidence="11" key="1">
    <citation type="submission" date="2020-02" db="EMBL/GenBank/DDBJ databases">
        <authorList>
            <person name="Meier V. D."/>
        </authorList>
    </citation>
    <scope>NUCLEOTIDE SEQUENCE</scope>
    <source>
        <strain evidence="11">AVDCRST_MAG64</strain>
    </source>
</reference>
<dbReference type="EMBL" id="CADCUQ010000764">
    <property type="protein sequence ID" value="CAA9428221.1"/>
    <property type="molecule type" value="Genomic_DNA"/>
</dbReference>
<dbReference type="InterPro" id="IPR011060">
    <property type="entry name" value="RibuloseP-bd_barrel"/>
</dbReference>
<sequence>MAYVIVPSIDLREGRVVRLQQGDYGRQVNYDVDPLATAAAFAEAGATWMHVVDLDGAKEGRPAQADLVASLIRATPALRVQTGGGIRSTDDVERLLDAGAARVVVGTKAIEDWGWFQGLLDRADLAHKLVLALDAKNGMVATRGWTETSTRAAADIAREVSGRPVGAILYTDVAKDGMLQGPNLHHTRLLAEAAPDLPVIASVGVGHIRHIHE</sequence>
<dbReference type="PANTHER" id="PTHR43090">
    <property type="entry name" value="1-(5-PHOSPHORIBOSYL)-5-[(5-PHOSPHORIBOSYLAMINO)METHYLIDENEAMINO] IMIDAZOLE-4-CARBOXAMIDE ISOMERASE"/>
    <property type="match status" value="1"/>
</dbReference>
<evidence type="ECO:0000256" key="2">
    <source>
        <dbReference type="ARBA" id="ARBA00004496"/>
    </source>
</evidence>
<name>A0A6J4PYH1_9BACT</name>
<accession>A0A6J4PYH1</accession>
<comment type="catalytic activity">
    <reaction evidence="1">
        <text>1-(5-phospho-beta-D-ribosyl)-5-[(5-phospho-beta-D-ribosylamino)methylideneamino]imidazole-4-carboxamide = 5-[(5-phospho-1-deoxy-D-ribulos-1-ylimino)methylamino]-1-(5-phospho-beta-D-ribosyl)imidazole-4-carboxamide</text>
        <dbReference type="Rhea" id="RHEA:15469"/>
        <dbReference type="ChEBI" id="CHEBI:58435"/>
        <dbReference type="ChEBI" id="CHEBI:58525"/>
        <dbReference type="EC" id="5.3.1.16"/>
    </reaction>
</comment>
<dbReference type="GO" id="GO:0000162">
    <property type="term" value="P:L-tryptophan biosynthetic process"/>
    <property type="evidence" value="ECO:0007669"/>
    <property type="project" value="TreeGrafter"/>
</dbReference>
<dbReference type="InterPro" id="IPR044524">
    <property type="entry name" value="Isoase_HisA-like"/>
</dbReference>
<evidence type="ECO:0000256" key="4">
    <source>
        <dbReference type="ARBA" id="ARBA00009667"/>
    </source>
</evidence>
<keyword evidence="8 10" id="KW-0368">Histidine biosynthesis</keyword>
<evidence type="ECO:0000256" key="5">
    <source>
        <dbReference type="ARBA" id="ARBA00012550"/>
    </source>
</evidence>
<comment type="subcellular location">
    <subcellularLocation>
        <location evidence="2">Cytoplasm</location>
    </subcellularLocation>
</comment>
<dbReference type="AlphaFoldDB" id="A0A6J4PYH1"/>
<keyword evidence="6" id="KW-0963">Cytoplasm</keyword>
<dbReference type="Gene3D" id="3.20.20.70">
    <property type="entry name" value="Aldolase class I"/>
    <property type="match status" value="1"/>
</dbReference>
<keyword evidence="7 10" id="KW-0028">Amino-acid biosynthesis</keyword>
<dbReference type="PANTHER" id="PTHR43090:SF2">
    <property type="entry name" value="1-(5-PHOSPHORIBOSYL)-5-[(5-PHOSPHORIBOSYLAMINO)METHYLIDENEAMINO] IMIDAZOLE-4-CARBOXAMIDE ISOMERASE"/>
    <property type="match status" value="1"/>
</dbReference>
<dbReference type="EC" id="5.3.1.16" evidence="5"/>
<evidence type="ECO:0000256" key="6">
    <source>
        <dbReference type="ARBA" id="ARBA00022490"/>
    </source>
</evidence>
<dbReference type="FunFam" id="3.20.20.70:FF:000009">
    <property type="entry name" value="1-(5-phosphoribosyl)-5-[(5-phosphoribosylamino)methylideneamino] imidazole-4-carboxamide isomerase"/>
    <property type="match status" value="1"/>
</dbReference>
<evidence type="ECO:0000256" key="7">
    <source>
        <dbReference type="ARBA" id="ARBA00022605"/>
    </source>
</evidence>
<evidence type="ECO:0000256" key="3">
    <source>
        <dbReference type="ARBA" id="ARBA00005133"/>
    </source>
</evidence>
<comment type="similarity">
    <text evidence="4 10">Belongs to the HisA/HisF family.</text>
</comment>
<dbReference type="GO" id="GO:0003949">
    <property type="term" value="F:1-(5-phosphoribosyl)-5-[(5-phosphoribosylamino)methylideneamino]imidazole-4-carboxamide isomerase activity"/>
    <property type="evidence" value="ECO:0007669"/>
    <property type="project" value="UniProtKB-EC"/>
</dbReference>
<keyword evidence="9 11" id="KW-0413">Isomerase</keyword>
<dbReference type="HAMAP" id="MF_01014">
    <property type="entry name" value="HisA"/>
    <property type="match status" value="1"/>
</dbReference>
<dbReference type="SUPFAM" id="SSF51366">
    <property type="entry name" value="Ribulose-phoshate binding barrel"/>
    <property type="match status" value="1"/>
</dbReference>
<dbReference type="UniPathway" id="UPA00031">
    <property type="reaction ID" value="UER00009"/>
</dbReference>
<gene>
    <name evidence="11" type="ORF">AVDCRST_MAG64-3304</name>
</gene>
<comment type="pathway">
    <text evidence="3">Amino-acid biosynthesis; L-histidine biosynthesis; L-histidine from 5-phospho-alpha-D-ribose 1-diphosphate: step 4/9.</text>
</comment>
<feature type="non-terminal residue" evidence="11">
    <location>
        <position position="213"/>
    </location>
</feature>
<proteinExistence type="inferred from homology"/>
<dbReference type="InterPro" id="IPR023016">
    <property type="entry name" value="HisA/PriA"/>
</dbReference>
<evidence type="ECO:0000256" key="9">
    <source>
        <dbReference type="ARBA" id="ARBA00023235"/>
    </source>
</evidence>
<protein>
    <recommendedName>
        <fullName evidence="5">1-(5-phosphoribosyl)-5-[(5-phosphoribosylamino)methylideneamino]imidazole-4-carboxamideisomerase</fullName>
        <ecNumber evidence="5">5.3.1.16</ecNumber>
    </recommendedName>
</protein>
<dbReference type="CDD" id="cd04732">
    <property type="entry name" value="HisA"/>
    <property type="match status" value="1"/>
</dbReference>
<dbReference type="InterPro" id="IPR006062">
    <property type="entry name" value="His_biosynth"/>
</dbReference>
<organism evidence="11">
    <name type="scientific">uncultured Phycisphaerae bacterium</name>
    <dbReference type="NCBI Taxonomy" id="904963"/>
    <lineage>
        <taxon>Bacteria</taxon>
        <taxon>Pseudomonadati</taxon>
        <taxon>Planctomycetota</taxon>
        <taxon>Phycisphaerae</taxon>
        <taxon>environmental samples</taxon>
    </lineage>
</organism>
<evidence type="ECO:0000256" key="1">
    <source>
        <dbReference type="ARBA" id="ARBA00000901"/>
    </source>
</evidence>